<dbReference type="AlphaFoldDB" id="A0A2M7XEV4"/>
<evidence type="ECO:0000313" key="2">
    <source>
        <dbReference type="Proteomes" id="UP000229385"/>
    </source>
</evidence>
<reference evidence="2" key="1">
    <citation type="submission" date="2017-09" db="EMBL/GenBank/DDBJ databases">
        <title>Depth-based differentiation of microbial function through sediment-hosted aquifers and enrichment of novel symbionts in the deep terrestrial subsurface.</title>
        <authorList>
            <person name="Probst A.J."/>
            <person name="Ladd B."/>
            <person name="Jarett J.K."/>
            <person name="Geller-Mcgrath D.E."/>
            <person name="Sieber C.M.K."/>
            <person name="Emerson J.B."/>
            <person name="Anantharaman K."/>
            <person name="Thomas B.C."/>
            <person name="Malmstrom R."/>
            <person name="Stieglmeier M."/>
            <person name="Klingl A."/>
            <person name="Woyke T."/>
            <person name="Ryan C.M."/>
            <person name="Banfield J.F."/>
        </authorList>
    </citation>
    <scope>NUCLEOTIDE SEQUENCE [LARGE SCALE GENOMIC DNA]</scope>
</reference>
<organism evidence="1 2">
    <name type="scientific">Candidatus Uhrbacteria bacterium CG_4_9_14_3_um_filter_50_9</name>
    <dbReference type="NCBI Taxonomy" id="1975035"/>
    <lineage>
        <taxon>Bacteria</taxon>
        <taxon>Candidatus Uhriibacteriota</taxon>
    </lineage>
</organism>
<accession>A0A2M7XEV4</accession>
<comment type="caution">
    <text evidence="1">The sequence shown here is derived from an EMBL/GenBank/DDBJ whole genome shotgun (WGS) entry which is preliminary data.</text>
</comment>
<dbReference type="Pfam" id="PF00459">
    <property type="entry name" value="Inositol_P"/>
    <property type="match status" value="1"/>
</dbReference>
<evidence type="ECO:0000313" key="1">
    <source>
        <dbReference type="EMBL" id="PJA46409.1"/>
    </source>
</evidence>
<dbReference type="InterPro" id="IPR000760">
    <property type="entry name" value="Inositol_monophosphatase-like"/>
</dbReference>
<dbReference type="Proteomes" id="UP000229385">
    <property type="component" value="Unassembled WGS sequence"/>
</dbReference>
<dbReference type="SUPFAM" id="SSF56655">
    <property type="entry name" value="Carbohydrate phosphatase"/>
    <property type="match status" value="1"/>
</dbReference>
<dbReference type="Gene3D" id="3.30.540.10">
    <property type="entry name" value="Fructose-1,6-Bisphosphatase, subunit A, domain 1"/>
    <property type="match status" value="1"/>
</dbReference>
<evidence type="ECO:0008006" key="3">
    <source>
        <dbReference type="Google" id="ProtNLM"/>
    </source>
</evidence>
<name>A0A2M7XEV4_9BACT</name>
<protein>
    <recommendedName>
        <fullName evidence="3">Inositol monophosphatase</fullName>
    </recommendedName>
</protein>
<proteinExistence type="predicted"/>
<sequence length="312" mass="35010">MFGPLIGRTMKDCAERVIASFPKYQDSNEFEIKRIRDNGSPDWVGKADKRAQQVYEKLIREDWVHTFGFGMIGEEDDLRIPCVIPGHDVYFTCDPYDGTGAMKRGQSHGVGTMVALVCDGKVVAALVGDTNSQELYYFRPGSDKTHRIKLRSQTSNELVIDDQLPLAEQVLLLRSMPFELSRVIQAMVVDQGKELFKKAVATNGSIGVSMAQLWKGEVGGAVMALGNSTPWDTSPVIGLSLRLGFDFYYVQSPTKYSFHHAQQGEPMGRLVRYSPVPPKETVNEPHEIFVVHSSRREELVAWGERRNIRVTI</sequence>
<gene>
    <name evidence="1" type="ORF">CO174_00135</name>
</gene>
<dbReference type="EMBL" id="PFWU01000001">
    <property type="protein sequence ID" value="PJA46409.1"/>
    <property type="molecule type" value="Genomic_DNA"/>
</dbReference>